<organism evidence="1">
    <name type="scientific">Sylvanvirus sp</name>
    <dbReference type="NCBI Taxonomy" id="2487774"/>
    <lineage>
        <taxon>Viruses</taxon>
    </lineage>
</organism>
<dbReference type="EMBL" id="MK072520">
    <property type="protein sequence ID" value="AYV86927.1"/>
    <property type="molecule type" value="Genomic_DNA"/>
</dbReference>
<sequence length="287" mass="33009">MSSPVVLVHDEKQVEECERICHEVLKSIDVRKTPAMIINLSIRQKYVSETLPMDGFFRRSCFTLDQKLLHVLRNYEVSKPYVIDEQEIPSKALCAYMVFNPRNQCKALLDMSYQHTKTLLDHEILKNRNFGQEYVSFVHRSNYLLKYSEIDVDTKDVSLICKFNEEIQGTLFENVMLIVETHGGYHIVYQPGQVPKKAHQVCKSSLFKFKALARDGKYVTKSYFDVLGDVTFPVPGTYQGGFPVIMRNVKEMANLISQASELNLKGNLVVELDASLEEKKEVDILNE</sequence>
<accession>A0A3G5AI92</accession>
<proteinExistence type="predicted"/>
<protein>
    <submittedName>
        <fullName evidence="1">Uncharacterized protein</fullName>
    </submittedName>
</protein>
<gene>
    <name evidence="1" type="ORF">Sylvanvirus14_12</name>
</gene>
<name>A0A3G5AI92_9VIRU</name>
<evidence type="ECO:0000313" key="1">
    <source>
        <dbReference type="EMBL" id="AYV86927.1"/>
    </source>
</evidence>
<reference evidence="1" key="1">
    <citation type="submission" date="2018-10" db="EMBL/GenBank/DDBJ databases">
        <title>Hidden diversity of soil giant viruses.</title>
        <authorList>
            <person name="Schulz F."/>
            <person name="Alteio L."/>
            <person name="Goudeau D."/>
            <person name="Ryan E.M."/>
            <person name="Malmstrom R.R."/>
            <person name="Blanchard J."/>
            <person name="Woyke T."/>
        </authorList>
    </citation>
    <scope>NUCLEOTIDE SEQUENCE</scope>
    <source>
        <strain evidence="1">SYV1</strain>
    </source>
</reference>